<dbReference type="EMBL" id="JASPKY010000042">
    <property type="protein sequence ID" value="KAK9746083.1"/>
    <property type="molecule type" value="Genomic_DNA"/>
</dbReference>
<dbReference type="InterPro" id="IPR023795">
    <property type="entry name" value="Serpin_CS"/>
</dbReference>
<comment type="caution">
    <text evidence="6">The sequence shown here is derived from an EMBL/GenBank/DDBJ whole genome shotgun (WGS) entry which is preliminary data.</text>
</comment>
<dbReference type="PANTHER" id="PTHR11461:SF211">
    <property type="entry name" value="GH10112P-RELATED"/>
    <property type="match status" value="1"/>
</dbReference>
<evidence type="ECO:0000256" key="1">
    <source>
        <dbReference type="ARBA" id="ARBA00009500"/>
    </source>
</evidence>
<name>A0AAW1MIG6_POPJA</name>
<sequence>MALTGALECLATAINKFMTQFGAYLNTDSDGNMCWSPPGIFSLLSLLYDSASGGIAEKLAILLNVENTEAAIADCEMLTNLLITFTDLTFVHGSAIFVKDIEVIGKDFIKNAGKFYDTTILPLQYDKKGRAYKSINAWVENKPTGKIEESFISNDFKQNLQLMILSGCYWRADWLEKFEYYEVKKDVFTVSDKETIRCRMIKLQCAARYADRDDISAQLLCIPFKDPRCGFLMILPRPRISLKEVERKMLGKDLHYIYERLRTSPMVVSLPKLRAESTIDLRSTLTKLGYTELFDGNGAFRGIFQINSRFKVDGFLQKIVVETGEKGTKPPKIETVKNANTPAAPNVPQNRSAFNANRPFMFYIIYHDRKSFFPLVVGRVVKPV</sequence>
<comment type="similarity">
    <text evidence="1 4">Belongs to the serpin family.</text>
</comment>
<evidence type="ECO:0000256" key="3">
    <source>
        <dbReference type="ARBA" id="ARBA00022900"/>
    </source>
</evidence>
<evidence type="ECO:0000256" key="2">
    <source>
        <dbReference type="ARBA" id="ARBA00022690"/>
    </source>
</evidence>
<dbReference type="InterPro" id="IPR000215">
    <property type="entry name" value="Serpin_fam"/>
</dbReference>
<evidence type="ECO:0000256" key="4">
    <source>
        <dbReference type="RuleBase" id="RU000411"/>
    </source>
</evidence>
<dbReference type="InterPro" id="IPR023796">
    <property type="entry name" value="Serpin_dom"/>
</dbReference>
<organism evidence="6 7">
    <name type="scientific">Popillia japonica</name>
    <name type="common">Japanese beetle</name>
    <dbReference type="NCBI Taxonomy" id="7064"/>
    <lineage>
        <taxon>Eukaryota</taxon>
        <taxon>Metazoa</taxon>
        <taxon>Ecdysozoa</taxon>
        <taxon>Arthropoda</taxon>
        <taxon>Hexapoda</taxon>
        <taxon>Insecta</taxon>
        <taxon>Pterygota</taxon>
        <taxon>Neoptera</taxon>
        <taxon>Endopterygota</taxon>
        <taxon>Coleoptera</taxon>
        <taxon>Polyphaga</taxon>
        <taxon>Scarabaeiformia</taxon>
        <taxon>Scarabaeidae</taxon>
        <taxon>Rutelinae</taxon>
        <taxon>Popillia</taxon>
    </lineage>
</organism>
<evidence type="ECO:0000259" key="5">
    <source>
        <dbReference type="SMART" id="SM00093"/>
    </source>
</evidence>
<dbReference type="Gene3D" id="2.30.39.10">
    <property type="entry name" value="Alpha-1-antitrypsin, domain 1"/>
    <property type="match status" value="1"/>
</dbReference>
<protein>
    <submittedName>
        <fullName evidence="6">Serpin (Serine protease inhibitor)</fullName>
    </submittedName>
</protein>
<dbReference type="GO" id="GO:0005615">
    <property type="term" value="C:extracellular space"/>
    <property type="evidence" value="ECO:0007669"/>
    <property type="project" value="InterPro"/>
</dbReference>
<dbReference type="InterPro" id="IPR036186">
    <property type="entry name" value="Serpin_sf"/>
</dbReference>
<gene>
    <name evidence="6" type="ORF">QE152_g6379</name>
</gene>
<dbReference type="Proteomes" id="UP001458880">
    <property type="component" value="Unassembled WGS sequence"/>
</dbReference>
<dbReference type="AlphaFoldDB" id="A0AAW1MIG6"/>
<dbReference type="PANTHER" id="PTHR11461">
    <property type="entry name" value="SERINE PROTEASE INHIBITOR, SERPIN"/>
    <property type="match status" value="1"/>
</dbReference>
<accession>A0AAW1MIG6</accession>
<keyword evidence="2 6" id="KW-0646">Protease inhibitor</keyword>
<keyword evidence="3 6" id="KW-0722">Serine protease inhibitor</keyword>
<reference evidence="6 7" key="1">
    <citation type="journal article" date="2024" name="BMC Genomics">
        <title>De novo assembly and annotation of Popillia japonica's genome with initial clues to its potential as an invasive pest.</title>
        <authorList>
            <person name="Cucini C."/>
            <person name="Boschi S."/>
            <person name="Funari R."/>
            <person name="Cardaioli E."/>
            <person name="Iannotti N."/>
            <person name="Marturano G."/>
            <person name="Paoli F."/>
            <person name="Bruttini M."/>
            <person name="Carapelli A."/>
            <person name="Frati F."/>
            <person name="Nardi F."/>
        </authorList>
    </citation>
    <scope>NUCLEOTIDE SEQUENCE [LARGE SCALE GENOMIC DNA]</scope>
    <source>
        <strain evidence="6">DMR45628</strain>
    </source>
</reference>
<keyword evidence="7" id="KW-1185">Reference proteome</keyword>
<dbReference type="Gene3D" id="3.30.497.10">
    <property type="entry name" value="Antithrombin, subunit I, domain 2"/>
    <property type="match status" value="1"/>
</dbReference>
<evidence type="ECO:0000313" key="7">
    <source>
        <dbReference type="Proteomes" id="UP001458880"/>
    </source>
</evidence>
<dbReference type="Pfam" id="PF00079">
    <property type="entry name" value="Serpin"/>
    <property type="match status" value="1"/>
</dbReference>
<dbReference type="GO" id="GO:0004867">
    <property type="term" value="F:serine-type endopeptidase inhibitor activity"/>
    <property type="evidence" value="ECO:0007669"/>
    <property type="project" value="UniProtKB-KW"/>
</dbReference>
<evidence type="ECO:0000313" key="6">
    <source>
        <dbReference type="EMBL" id="KAK9746083.1"/>
    </source>
</evidence>
<dbReference type="SUPFAM" id="SSF56574">
    <property type="entry name" value="Serpins"/>
    <property type="match status" value="1"/>
</dbReference>
<dbReference type="InterPro" id="IPR042185">
    <property type="entry name" value="Serpin_sf_2"/>
</dbReference>
<dbReference type="InterPro" id="IPR042178">
    <property type="entry name" value="Serpin_sf_1"/>
</dbReference>
<proteinExistence type="inferred from homology"/>
<feature type="domain" description="Serpin" evidence="5">
    <location>
        <begin position="18"/>
        <end position="383"/>
    </location>
</feature>
<dbReference type="CDD" id="cd00172">
    <property type="entry name" value="serpin"/>
    <property type="match status" value="1"/>
</dbReference>
<dbReference type="PROSITE" id="PS00284">
    <property type="entry name" value="SERPIN"/>
    <property type="match status" value="1"/>
</dbReference>
<dbReference type="SMART" id="SM00093">
    <property type="entry name" value="SERPIN"/>
    <property type="match status" value="1"/>
</dbReference>